<evidence type="ECO:0000256" key="2">
    <source>
        <dbReference type="ARBA" id="ARBA00023326"/>
    </source>
</evidence>
<feature type="compositionally biased region" description="Pro residues" evidence="3">
    <location>
        <begin position="432"/>
        <end position="446"/>
    </location>
</feature>
<dbReference type="SMART" id="SM00060">
    <property type="entry name" value="FN3"/>
    <property type="match status" value="1"/>
</dbReference>
<dbReference type="InterPro" id="IPR013783">
    <property type="entry name" value="Ig-like_fold"/>
</dbReference>
<gene>
    <name evidence="6" type="ORF">B0I33_106108</name>
</gene>
<keyword evidence="2" id="KW-0119">Carbohydrate metabolism</keyword>
<evidence type="ECO:0000313" key="7">
    <source>
        <dbReference type="Proteomes" id="UP000238362"/>
    </source>
</evidence>
<keyword evidence="2" id="KW-0624">Polysaccharide degradation</keyword>
<dbReference type="SUPFAM" id="SSF101898">
    <property type="entry name" value="NHL repeat"/>
    <property type="match status" value="1"/>
</dbReference>
<feature type="compositionally biased region" description="Basic and acidic residues" evidence="3">
    <location>
        <begin position="326"/>
        <end position="355"/>
    </location>
</feature>
<dbReference type="EMBL" id="PVNH01000006">
    <property type="protein sequence ID" value="PRX47011.1"/>
    <property type="molecule type" value="Genomic_DNA"/>
</dbReference>
<evidence type="ECO:0000256" key="4">
    <source>
        <dbReference type="SAM" id="SignalP"/>
    </source>
</evidence>
<dbReference type="GO" id="GO:0016798">
    <property type="term" value="F:hydrolase activity, acting on glycosyl bonds"/>
    <property type="evidence" value="ECO:0007669"/>
    <property type="project" value="UniProtKB-KW"/>
</dbReference>
<keyword evidence="1" id="KW-0378">Hydrolase</keyword>
<dbReference type="PROSITE" id="PS50853">
    <property type="entry name" value="FN3"/>
    <property type="match status" value="1"/>
</dbReference>
<sequence length="633" mass="66697">MLAPVTGSKLRRRLPVALLVAATAATVTIAVSGAAEPPRGFDFAQAGHWVASPDLDIVFHVNGGAQTVDAQAPMTIDPGDRVYQGDTSAYVVGDSRIREFGKSTLEVERTITPPTGERPVGVETAGGPYLVYREAGTVVRLGEQPTTIRAGQGLGNPVATPDGTLWLHRRASGVLCKLARGSHQVSCPAVTPRGHSGELTVVDTRPAFVDTTTDTVHAVLDEDLGEPVNIGLDVPGTAKIGTADAGGRIPILDPGKDELHLIDARGVTTAAPPAAPVTVDLPDGEYARPEPSGDSVVLLDLESNSVRTYASDGKQQDVTPVPPETGEPRLTRGEDARVYVDGDKGRHLMVVEEGGRTSQVPLVGEERTEAGDKPQAPPPERRQRRQQQENPPAPPPSRTDQQVVAQEPPARQEPPPPPAPPPAPPDTRSSPAPDPPPPPKPLPASPPGVATNVAATHETGSDTARITWSAASPNGAPVTAYHVSWRPVTGAGNRTLAGNARTAVLSGLSKGVTYTVTVVAENRAGRGPAASTTVVIPNQAITISRGDPSEYDGCGPPCHKIHVEATGLEPNTMYEFEVDTNHPTWENPGSGWETDENGNAVFENIDFGEPGYEVWVYIAELNLVSNRYLWPGE</sequence>
<protein>
    <submittedName>
        <fullName evidence="6">Fibronectin type III domain protein</fullName>
    </submittedName>
</protein>
<dbReference type="Proteomes" id="UP000238362">
    <property type="component" value="Unassembled WGS sequence"/>
</dbReference>
<dbReference type="GO" id="GO:0000272">
    <property type="term" value="P:polysaccharide catabolic process"/>
    <property type="evidence" value="ECO:0007669"/>
    <property type="project" value="UniProtKB-KW"/>
</dbReference>
<name>A0A2T0LTF0_9PSEU</name>
<dbReference type="SUPFAM" id="SSF49265">
    <property type="entry name" value="Fibronectin type III"/>
    <property type="match status" value="1"/>
</dbReference>
<evidence type="ECO:0000256" key="3">
    <source>
        <dbReference type="SAM" id="MobiDB-lite"/>
    </source>
</evidence>
<feature type="chain" id="PRO_5039208357" evidence="4">
    <location>
        <begin position="30"/>
        <end position="633"/>
    </location>
</feature>
<evidence type="ECO:0000313" key="6">
    <source>
        <dbReference type="EMBL" id="PRX47011.1"/>
    </source>
</evidence>
<feature type="region of interest" description="Disordered" evidence="3">
    <location>
        <begin position="308"/>
        <end position="450"/>
    </location>
</feature>
<comment type="caution">
    <text evidence="6">The sequence shown here is derived from an EMBL/GenBank/DDBJ whole genome shotgun (WGS) entry which is preliminary data.</text>
</comment>
<dbReference type="Pfam" id="PF00041">
    <property type="entry name" value="fn3"/>
    <property type="match status" value="1"/>
</dbReference>
<reference evidence="6 7" key="1">
    <citation type="submission" date="2018-03" db="EMBL/GenBank/DDBJ databases">
        <title>Genomic Encyclopedia of Type Strains, Phase III (KMG-III): the genomes of soil and plant-associated and newly described type strains.</title>
        <authorList>
            <person name="Whitman W."/>
        </authorList>
    </citation>
    <scope>NUCLEOTIDE SEQUENCE [LARGE SCALE GENOMIC DNA]</scope>
    <source>
        <strain evidence="6 7">CGMCC 4.7125</strain>
    </source>
</reference>
<feature type="compositionally biased region" description="Pro residues" evidence="3">
    <location>
        <begin position="411"/>
        <end position="425"/>
    </location>
</feature>
<dbReference type="OrthoDB" id="3405767at2"/>
<evidence type="ECO:0000256" key="1">
    <source>
        <dbReference type="ARBA" id="ARBA00023295"/>
    </source>
</evidence>
<feature type="signal peptide" evidence="4">
    <location>
        <begin position="1"/>
        <end position="29"/>
    </location>
</feature>
<dbReference type="AlphaFoldDB" id="A0A2T0LTF0"/>
<feature type="domain" description="Fibronectin type-III" evidence="5">
    <location>
        <begin position="449"/>
        <end position="540"/>
    </location>
</feature>
<dbReference type="Gene3D" id="2.60.40.10">
    <property type="entry name" value="Immunoglobulins"/>
    <property type="match status" value="1"/>
</dbReference>
<keyword evidence="1" id="KW-0326">Glycosidase</keyword>
<accession>A0A2T0LTF0</accession>
<evidence type="ECO:0000259" key="5">
    <source>
        <dbReference type="PROSITE" id="PS50853"/>
    </source>
</evidence>
<organism evidence="6 7">
    <name type="scientific">Prauserella shujinwangii</name>
    <dbReference type="NCBI Taxonomy" id="1453103"/>
    <lineage>
        <taxon>Bacteria</taxon>
        <taxon>Bacillati</taxon>
        <taxon>Actinomycetota</taxon>
        <taxon>Actinomycetes</taxon>
        <taxon>Pseudonocardiales</taxon>
        <taxon>Pseudonocardiaceae</taxon>
        <taxon>Prauserella</taxon>
    </lineage>
</organism>
<dbReference type="CDD" id="cd00063">
    <property type="entry name" value="FN3"/>
    <property type="match status" value="1"/>
</dbReference>
<proteinExistence type="predicted"/>
<dbReference type="InterPro" id="IPR036116">
    <property type="entry name" value="FN3_sf"/>
</dbReference>
<keyword evidence="7" id="KW-1185">Reference proteome</keyword>
<dbReference type="InterPro" id="IPR003961">
    <property type="entry name" value="FN3_dom"/>
</dbReference>
<keyword evidence="4" id="KW-0732">Signal</keyword>